<evidence type="ECO:0000313" key="2">
    <source>
        <dbReference type="Proteomes" id="UP000828941"/>
    </source>
</evidence>
<organism evidence="1 2">
    <name type="scientific">Bauhinia variegata</name>
    <name type="common">Purple orchid tree</name>
    <name type="synonym">Phanera variegata</name>
    <dbReference type="NCBI Taxonomy" id="167791"/>
    <lineage>
        <taxon>Eukaryota</taxon>
        <taxon>Viridiplantae</taxon>
        <taxon>Streptophyta</taxon>
        <taxon>Embryophyta</taxon>
        <taxon>Tracheophyta</taxon>
        <taxon>Spermatophyta</taxon>
        <taxon>Magnoliopsida</taxon>
        <taxon>eudicotyledons</taxon>
        <taxon>Gunneridae</taxon>
        <taxon>Pentapetalae</taxon>
        <taxon>rosids</taxon>
        <taxon>fabids</taxon>
        <taxon>Fabales</taxon>
        <taxon>Fabaceae</taxon>
        <taxon>Cercidoideae</taxon>
        <taxon>Cercideae</taxon>
        <taxon>Bauhiniinae</taxon>
        <taxon>Bauhinia</taxon>
    </lineage>
</organism>
<accession>A0ACB9P6E8</accession>
<comment type="caution">
    <text evidence="1">The sequence shown here is derived from an EMBL/GenBank/DDBJ whole genome shotgun (WGS) entry which is preliminary data.</text>
</comment>
<reference evidence="1 2" key="1">
    <citation type="journal article" date="2022" name="DNA Res.">
        <title>Chromosomal-level genome assembly of the orchid tree Bauhinia variegata (Leguminosae; Cercidoideae) supports the allotetraploid origin hypothesis of Bauhinia.</title>
        <authorList>
            <person name="Zhong Y."/>
            <person name="Chen Y."/>
            <person name="Zheng D."/>
            <person name="Pang J."/>
            <person name="Liu Y."/>
            <person name="Luo S."/>
            <person name="Meng S."/>
            <person name="Qian L."/>
            <person name="Wei D."/>
            <person name="Dai S."/>
            <person name="Zhou R."/>
        </authorList>
    </citation>
    <scope>NUCLEOTIDE SEQUENCE [LARGE SCALE GENOMIC DNA]</scope>
    <source>
        <strain evidence="1">BV-YZ2020</strain>
    </source>
</reference>
<keyword evidence="2" id="KW-1185">Reference proteome</keyword>
<protein>
    <submittedName>
        <fullName evidence="1">Uncharacterized protein</fullName>
    </submittedName>
</protein>
<name>A0ACB9P6E8_BAUVA</name>
<gene>
    <name evidence="1" type="ORF">L6164_010940</name>
</gene>
<sequence>MFRTIIGGQSQTSKANPKFEPKKKSEFEFCKVCNLNNDQGLRHKYFPNQQRCLLTFLSRFQKKISDVRFFFKNPTTLRPEHATRNRFCANAVNHLANAYHLKNLKQFLWKYGDGKNNLDAYRILDTDLAKALFNAYHIINYWETKCTDLKDDAVSLREGCHLSIFGPSSDIHNQVSYSGLSGVGNAGHSDASSLPSETCFGASPYVMKDFAVDRSFDSLPSNGKRWSIDGHASNKGRMRMESGSSYQGLQVLTRISSVPSENSGGNVHSGAPPPWLEATEGIQICSKPVSGDLLSPSNKLKKSNLKRVGATWAEMRKIELEMEKRGESSEMAIKIHPYVSKRMRMDSDGGHASG</sequence>
<dbReference type="Proteomes" id="UP000828941">
    <property type="component" value="Chromosome 5"/>
</dbReference>
<proteinExistence type="predicted"/>
<evidence type="ECO:0000313" key="1">
    <source>
        <dbReference type="EMBL" id="KAI4343607.1"/>
    </source>
</evidence>
<dbReference type="EMBL" id="CM039430">
    <property type="protein sequence ID" value="KAI4343607.1"/>
    <property type="molecule type" value="Genomic_DNA"/>
</dbReference>